<dbReference type="SUPFAM" id="SSF64005">
    <property type="entry name" value="Undecaprenyl diphosphate synthase"/>
    <property type="match status" value="1"/>
</dbReference>
<dbReference type="GO" id="GO:0016094">
    <property type="term" value="P:polyprenol biosynthetic process"/>
    <property type="evidence" value="ECO:0007669"/>
    <property type="project" value="TreeGrafter"/>
</dbReference>
<accession>A0A6J6URQ6</accession>
<comment type="cofactor">
    <cofactor evidence="1">
        <name>Mg(2+)</name>
        <dbReference type="ChEBI" id="CHEBI:18420"/>
    </cofactor>
</comment>
<dbReference type="InterPro" id="IPR036424">
    <property type="entry name" value="UPP_synth-like_sf"/>
</dbReference>
<evidence type="ECO:0000256" key="1">
    <source>
        <dbReference type="ARBA" id="ARBA00001946"/>
    </source>
</evidence>
<dbReference type="EMBL" id="CAEZZM010000052">
    <property type="protein sequence ID" value="CAB4762410.1"/>
    <property type="molecule type" value="Genomic_DNA"/>
</dbReference>
<dbReference type="PANTHER" id="PTHR10291:SF0">
    <property type="entry name" value="DEHYDRODOLICHYL DIPHOSPHATE SYNTHASE 2"/>
    <property type="match status" value="1"/>
</dbReference>
<evidence type="ECO:0000313" key="4">
    <source>
        <dbReference type="EMBL" id="CAB4762410.1"/>
    </source>
</evidence>
<dbReference type="Pfam" id="PF01255">
    <property type="entry name" value="Prenyltransf"/>
    <property type="match status" value="1"/>
</dbReference>
<dbReference type="Gene3D" id="3.40.1180.10">
    <property type="entry name" value="Decaprenyl diphosphate synthase-like"/>
    <property type="match status" value="1"/>
</dbReference>
<dbReference type="PROSITE" id="PS01066">
    <property type="entry name" value="UPP_SYNTHASE"/>
    <property type="match status" value="1"/>
</dbReference>
<evidence type="ECO:0000256" key="2">
    <source>
        <dbReference type="ARBA" id="ARBA00022679"/>
    </source>
</evidence>
<dbReference type="NCBIfam" id="TIGR00055">
    <property type="entry name" value="uppS"/>
    <property type="match status" value="1"/>
</dbReference>
<dbReference type="InterPro" id="IPR018520">
    <property type="entry name" value="UPP_synth-like_CS"/>
</dbReference>
<name>A0A6J6URQ6_9ZZZZ</name>
<dbReference type="PANTHER" id="PTHR10291">
    <property type="entry name" value="DEHYDRODOLICHYL DIPHOSPHATE SYNTHASE FAMILY MEMBER"/>
    <property type="match status" value="1"/>
</dbReference>
<dbReference type="HAMAP" id="MF_01139">
    <property type="entry name" value="ISPT"/>
    <property type="match status" value="1"/>
</dbReference>
<reference evidence="4" key="1">
    <citation type="submission" date="2020-05" db="EMBL/GenBank/DDBJ databases">
        <authorList>
            <person name="Chiriac C."/>
            <person name="Salcher M."/>
            <person name="Ghai R."/>
            <person name="Kavagutti S V."/>
        </authorList>
    </citation>
    <scope>NUCLEOTIDE SEQUENCE</scope>
</reference>
<dbReference type="AlphaFoldDB" id="A0A6J6URQ6"/>
<sequence>MHRFAPLPSEQSGYGQHLTIVARAITSVSAHMANEIHPVRSAHGVHVACIMDGNGRWAKKRGLPRTAGHTAGEENLAEVVRQASERKVGWLTVFGFSTENWVRPKAEVRHILALHKQLFGRIEELNANNVRVQWIGRPFDEPGSKTPLYVQKAIRQAIADTASNTGMTLTVAFDYGSRAELARAVRKSKSEMFAVTKQSIEERLYLAQMPPVDVLVRTSGESRISNFLLWQINHAAVYFTQRPWPDFDAADLDAALALLDA</sequence>
<dbReference type="EMBL" id="CAEZWB010000008">
    <property type="protein sequence ID" value="CAB4640140.1"/>
    <property type="molecule type" value="Genomic_DNA"/>
</dbReference>
<organism evidence="4">
    <name type="scientific">freshwater metagenome</name>
    <dbReference type="NCBI Taxonomy" id="449393"/>
    <lineage>
        <taxon>unclassified sequences</taxon>
        <taxon>metagenomes</taxon>
        <taxon>ecological metagenomes</taxon>
    </lineage>
</organism>
<dbReference type="CDD" id="cd00475">
    <property type="entry name" value="Cis_IPPS"/>
    <property type="match status" value="1"/>
</dbReference>
<evidence type="ECO:0000313" key="3">
    <source>
        <dbReference type="EMBL" id="CAB4640140.1"/>
    </source>
</evidence>
<keyword evidence="2" id="KW-0808">Transferase</keyword>
<protein>
    <submittedName>
        <fullName evidence="4">Unannotated protein</fullName>
    </submittedName>
</protein>
<proteinExistence type="inferred from homology"/>
<dbReference type="GO" id="GO:0045547">
    <property type="term" value="F:ditrans,polycis-polyprenyl diphosphate synthase [(2E,6E)-farnesyl diphosphate specific] activity"/>
    <property type="evidence" value="ECO:0007669"/>
    <property type="project" value="TreeGrafter"/>
</dbReference>
<dbReference type="InterPro" id="IPR001441">
    <property type="entry name" value="UPP_synth-like"/>
</dbReference>
<gene>
    <name evidence="3" type="ORF">UFOPK2166_00130</name>
    <name evidence="4" type="ORF">UFOPK2872_00574</name>
</gene>